<dbReference type="PANTHER" id="PTHR12213:SF0">
    <property type="entry name" value="CORRINOID ADENOSYLTRANSFERASE MMAB"/>
    <property type="match status" value="1"/>
</dbReference>
<dbReference type="InterPro" id="IPR016030">
    <property type="entry name" value="CblAdoTrfase-like"/>
</dbReference>
<proteinExistence type="inferred from homology"/>
<dbReference type="Proteomes" id="UP000194474">
    <property type="component" value="Unassembled WGS sequence"/>
</dbReference>
<keyword evidence="9 15" id="KW-0067">ATP-binding</keyword>
<evidence type="ECO:0000256" key="15">
    <source>
        <dbReference type="RuleBase" id="RU366026"/>
    </source>
</evidence>
<evidence type="ECO:0000256" key="7">
    <source>
        <dbReference type="ARBA" id="ARBA00022679"/>
    </source>
</evidence>
<name>A0A1Y6G802_9HYPH</name>
<keyword evidence="6" id="KW-0963">Cytoplasm</keyword>
<comment type="subcellular location">
    <subcellularLocation>
        <location evidence="1">Cytoplasm</location>
    </subcellularLocation>
</comment>
<dbReference type="GO" id="GO:0008817">
    <property type="term" value="F:corrinoid adenosyltransferase activity"/>
    <property type="evidence" value="ECO:0007669"/>
    <property type="project" value="UniProtKB-UniRule"/>
</dbReference>
<evidence type="ECO:0000313" key="18">
    <source>
        <dbReference type="Proteomes" id="UP000194474"/>
    </source>
</evidence>
<reference evidence="18" key="1">
    <citation type="submission" date="2017-04" db="EMBL/GenBank/DDBJ databases">
        <authorList>
            <person name="Varghese N."/>
            <person name="Submissions S."/>
        </authorList>
    </citation>
    <scope>NUCLEOTIDE SEQUENCE [LARGE SCALE GENOMIC DNA]</scope>
</reference>
<dbReference type="GO" id="GO:0005737">
    <property type="term" value="C:cytoplasm"/>
    <property type="evidence" value="ECO:0007669"/>
    <property type="project" value="UniProtKB-SubCell"/>
</dbReference>
<evidence type="ECO:0000256" key="8">
    <source>
        <dbReference type="ARBA" id="ARBA00022741"/>
    </source>
</evidence>
<comment type="catalytic activity">
    <reaction evidence="13 15">
        <text>2 cob(II)yrinate a,c diamide + reduced [electron-transfer flavoprotein] + 2 ATP = 2 adenosylcob(III)yrinate a,c-diamide + 2 triphosphate + oxidized [electron-transfer flavoprotein] + 3 H(+)</text>
        <dbReference type="Rhea" id="RHEA:11528"/>
        <dbReference type="Rhea" id="RHEA-COMP:10685"/>
        <dbReference type="Rhea" id="RHEA-COMP:10686"/>
        <dbReference type="ChEBI" id="CHEBI:15378"/>
        <dbReference type="ChEBI" id="CHEBI:18036"/>
        <dbReference type="ChEBI" id="CHEBI:30616"/>
        <dbReference type="ChEBI" id="CHEBI:57692"/>
        <dbReference type="ChEBI" id="CHEBI:58307"/>
        <dbReference type="ChEBI" id="CHEBI:58503"/>
        <dbReference type="ChEBI" id="CHEBI:58537"/>
        <dbReference type="EC" id="2.5.1.17"/>
    </reaction>
</comment>
<dbReference type="EMBL" id="FXWK01000002">
    <property type="protein sequence ID" value="SMQ86291.1"/>
    <property type="molecule type" value="Genomic_DNA"/>
</dbReference>
<dbReference type="PANTHER" id="PTHR12213">
    <property type="entry name" value="CORRINOID ADENOSYLTRANSFERASE"/>
    <property type="match status" value="1"/>
</dbReference>
<dbReference type="NCBIfam" id="TIGR00636">
    <property type="entry name" value="PduO_Nterm"/>
    <property type="match status" value="1"/>
</dbReference>
<dbReference type="OrthoDB" id="9778896at2"/>
<accession>A0A1Y6G802</accession>
<evidence type="ECO:0000256" key="14">
    <source>
        <dbReference type="ARBA" id="ARBA00048692"/>
    </source>
</evidence>
<comment type="similarity">
    <text evidence="3 15">Belongs to the Cob(I)alamin adenosyltransferase family.</text>
</comment>
<evidence type="ECO:0000259" key="16">
    <source>
        <dbReference type="Pfam" id="PF01923"/>
    </source>
</evidence>
<evidence type="ECO:0000313" key="17">
    <source>
        <dbReference type="EMBL" id="SMQ86291.1"/>
    </source>
</evidence>
<evidence type="ECO:0000256" key="4">
    <source>
        <dbReference type="ARBA" id="ARBA00012454"/>
    </source>
</evidence>
<evidence type="ECO:0000256" key="11">
    <source>
        <dbReference type="ARBA" id="ARBA00033334"/>
    </source>
</evidence>
<dbReference type="InterPro" id="IPR036451">
    <property type="entry name" value="CblAdoTrfase-like_sf"/>
</dbReference>
<dbReference type="SUPFAM" id="SSF89028">
    <property type="entry name" value="Cobalamin adenosyltransferase-like"/>
    <property type="match status" value="1"/>
</dbReference>
<dbReference type="EC" id="2.5.1.17" evidence="4 15"/>
<dbReference type="GO" id="GO:0005524">
    <property type="term" value="F:ATP binding"/>
    <property type="evidence" value="ECO:0007669"/>
    <property type="project" value="UniProtKB-UniRule"/>
</dbReference>
<feature type="domain" description="Cobalamin adenosyltransferase-like" evidence="16">
    <location>
        <begin position="7"/>
        <end position="176"/>
    </location>
</feature>
<evidence type="ECO:0000256" key="3">
    <source>
        <dbReference type="ARBA" id="ARBA00007487"/>
    </source>
</evidence>
<dbReference type="Pfam" id="PF01923">
    <property type="entry name" value="Cob_adeno_trans"/>
    <property type="match status" value="1"/>
</dbReference>
<protein>
    <recommendedName>
        <fullName evidence="5 15">Corrinoid adenosyltransferase</fullName>
        <ecNumber evidence="4 15">2.5.1.17</ecNumber>
    </recommendedName>
    <alternativeName>
        <fullName evidence="10 15">Cob(II)alamin adenosyltransferase</fullName>
    </alternativeName>
    <alternativeName>
        <fullName evidence="12 15">Cob(II)yrinic acid a,c-diamide adenosyltransferase</fullName>
    </alternativeName>
    <alternativeName>
        <fullName evidence="11 15">Cobinamide/cobalamin adenosyltransferase</fullName>
    </alternativeName>
</protein>
<dbReference type="GO" id="GO:0009236">
    <property type="term" value="P:cobalamin biosynthetic process"/>
    <property type="evidence" value="ECO:0007669"/>
    <property type="project" value="UniProtKB-UniRule"/>
</dbReference>
<evidence type="ECO:0000256" key="13">
    <source>
        <dbReference type="ARBA" id="ARBA00048555"/>
    </source>
</evidence>
<dbReference type="FunFam" id="1.20.1200.10:FF:000003">
    <property type="entry name" value="ATP:cob(I)alamin adenosyltransferase"/>
    <property type="match status" value="1"/>
</dbReference>
<comment type="catalytic activity">
    <reaction evidence="14 15">
        <text>2 cob(II)alamin + reduced [electron-transfer flavoprotein] + 2 ATP = 2 adenosylcob(III)alamin + 2 triphosphate + oxidized [electron-transfer flavoprotein] + 3 H(+)</text>
        <dbReference type="Rhea" id="RHEA:28671"/>
        <dbReference type="Rhea" id="RHEA-COMP:10685"/>
        <dbReference type="Rhea" id="RHEA-COMP:10686"/>
        <dbReference type="ChEBI" id="CHEBI:15378"/>
        <dbReference type="ChEBI" id="CHEBI:16304"/>
        <dbReference type="ChEBI" id="CHEBI:18036"/>
        <dbReference type="ChEBI" id="CHEBI:18408"/>
        <dbReference type="ChEBI" id="CHEBI:30616"/>
        <dbReference type="ChEBI" id="CHEBI:57692"/>
        <dbReference type="ChEBI" id="CHEBI:58307"/>
        <dbReference type="EC" id="2.5.1.17"/>
    </reaction>
</comment>
<keyword evidence="15" id="KW-0169">Cobalamin biosynthesis</keyword>
<evidence type="ECO:0000256" key="6">
    <source>
        <dbReference type="ARBA" id="ARBA00022490"/>
    </source>
</evidence>
<gene>
    <name evidence="17" type="ORF">SAMN06295905_3595</name>
</gene>
<comment type="pathway">
    <text evidence="2 15">Cofactor biosynthesis; adenosylcobalamin biosynthesis; adenosylcobalamin from cob(II)yrinate a,c-diamide: step 2/7.</text>
</comment>
<dbReference type="RefSeq" id="WP_086471884.1">
    <property type="nucleotide sequence ID" value="NZ_FXWK01000002.1"/>
</dbReference>
<evidence type="ECO:0000256" key="1">
    <source>
        <dbReference type="ARBA" id="ARBA00004496"/>
    </source>
</evidence>
<organism evidence="17 18">
    <name type="scientific">Devosia lucknowensis</name>
    <dbReference type="NCBI Taxonomy" id="1096929"/>
    <lineage>
        <taxon>Bacteria</taxon>
        <taxon>Pseudomonadati</taxon>
        <taxon>Pseudomonadota</taxon>
        <taxon>Alphaproteobacteria</taxon>
        <taxon>Hyphomicrobiales</taxon>
        <taxon>Devosiaceae</taxon>
        <taxon>Devosia</taxon>
    </lineage>
</organism>
<evidence type="ECO:0000256" key="9">
    <source>
        <dbReference type="ARBA" id="ARBA00022840"/>
    </source>
</evidence>
<keyword evidence="7 15" id="KW-0808">Transferase</keyword>
<sequence>MVKINKIYTRTGDGGTTGLVRGPRRAKHDLRIEAYGTVEEANAFVGQARLSTTAQPRIDTVLARIQNDLFDVGSDLATPGADDPDAEYPSLRVRPVQTDWLEKQIDHFNADLAPLTSFILPGGTPLSAALHIARTVTRRAERLAAALVEAEPDTSPETLKYLNRLSDLLFVLGRVANSNGTRDILWVPGNYGDVKKGD</sequence>
<evidence type="ECO:0000256" key="2">
    <source>
        <dbReference type="ARBA" id="ARBA00005121"/>
    </source>
</evidence>
<dbReference type="InterPro" id="IPR029499">
    <property type="entry name" value="PduO-typ"/>
</dbReference>
<dbReference type="UniPathway" id="UPA00148">
    <property type="reaction ID" value="UER00233"/>
</dbReference>
<dbReference type="Gene3D" id="1.20.1200.10">
    <property type="entry name" value="Cobalamin adenosyltransferase-like"/>
    <property type="match status" value="1"/>
</dbReference>
<keyword evidence="8 15" id="KW-0547">Nucleotide-binding</keyword>
<dbReference type="AlphaFoldDB" id="A0A1Y6G802"/>
<evidence type="ECO:0000256" key="10">
    <source>
        <dbReference type="ARBA" id="ARBA00031529"/>
    </source>
</evidence>
<evidence type="ECO:0000256" key="12">
    <source>
        <dbReference type="ARBA" id="ARBA00033354"/>
    </source>
</evidence>
<evidence type="ECO:0000256" key="5">
    <source>
        <dbReference type="ARBA" id="ARBA00020963"/>
    </source>
</evidence>
<keyword evidence="18" id="KW-1185">Reference proteome</keyword>